<dbReference type="AlphaFoldDB" id="A0A0Q2UNR6"/>
<keyword evidence="2" id="KW-0812">Transmembrane</keyword>
<name>A0A0Q2UNR6_9EURY</name>
<feature type="transmembrane region" description="Helical" evidence="2">
    <location>
        <begin position="62"/>
        <end position="80"/>
    </location>
</feature>
<reference evidence="3 4" key="1">
    <citation type="submission" date="2015-08" db="EMBL/GenBank/DDBJ databases">
        <title>Thermococcus thioreducens DSM 14981 genome sequencing.</title>
        <authorList>
            <person name="Hong S.-J."/>
            <person name="Kim M.-C."/>
            <person name="Shin J.-H."/>
        </authorList>
    </citation>
    <scope>NUCLEOTIDE SEQUENCE [LARGE SCALE GENOMIC DNA]</scope>
    <source>
        <strain evidence="3 4">DSM 14981</strain>
    </source>
</reference>
<evidence type="ECO:0000313" key="4">
    <source>
        <dbReference type="Proteomes" id="UP000051862"/>
    </source>
</evidence>
<evidence type="ECO:0000256" key="1">
    <source>
        <dbReference type="SAM" id="MobiDB-lite"/>
    </source>
</evidence>
<feature type="transmembrane region" description="Helical" evidence="2">
    <location>
        <begin position="25"/>
        <end position="42"/>
    </location>
</feature>
<sequence>MGKSFNGSLLTFPQVSSVDEKDQRLIEYSVEAVIIAWLVYLFLYQNFLLHTWHRGLPLPPKLPFAVFGIIAGALFFWYEWRRFEKELERKGEVPLKSILPVALKGENTNPGEPSEEKQEGEGVEPVTGKS</sequence>
<dbReference type="EMBL" id="LIXN01000009">
    <property type="protein sequence ID" value="KQH82344.1"/>
    <property type="molecule type" value="Genomic_DNA"/>
</dbReference>
<gene>
    <name evidence="3" type="ORF">AMR53_07030</name>
</gene>
<feature type="region of interest" description="Disordered" evidence="1">
    <location>
        <begin position="103"/>
        <end position="130"/>
    </location>
</feature>
<keyword evidence="2" id="KW-1133">Transmembrane helix</keyword>
<dbReference type="PATRIC" id="fig|277988.4.peg.1483"/>
<organism evidence="3 4">
    <name type="scientific">Thermococcus thioreducens</name>
    <dbReference type="NCBI Taxonomy" id="277988"/>
    <lineage>
        <taxon>Archaea</taxon>
        <taxon>Methanobacteriati</taxon>
        <taxon>Methanobacteriota</taxon>
        <taxon>Thermococci</taxon>
        <taxon>Thermococcales</taxon>
        <taxon>Thermococcaceae</taxon>
        <taxon>Thermococcus</taxon>
    </lineage>
</organism>
<comment type="caution">
    <text evidence="3">The sequence shown here is derived from an EMBL/GenBank/DDBJ whole genome shotgun (WGS) entry which is preliminary data.</text>
</comment>
<keyword evidence="2" id="KW-0472">Membrane</keyword>
<protein>
    <submittedName>
        <fullName evidence="3">Uncharacterized protein</fullName>
    </submittedName>
</protein>
<proteinExistence type="predicted"/>
<dbReference type="Proteomes" id="UP000051862">
    <property type="component" value="Unassembled WGS sequence"/>
</dbReference>
<evidence type="ECO:0000256" key="2">
    <source>
        <dbReference type="SAM" id="Phobius"/>
    </source>
</evidence>
<accession>A0A0Q2UNR6</accession>
<evidence type="ECO:0000313" key="3">
    <source>
        <dbReference type="EMBL" id="KQH82344.1"/>
    </source>
</evidence>